<evidence type="ECO:0000256" key="4">
    <source>
        <dbReference type="ARBA" id="ARBA00022982"/>
    </source>
</evidence>
<dbReference type="InterPro" id="IPR009056">
    <property type="entry name" value="Cyt_c-like_dom"/>
</dbReference>
<evidence type="ECO:0000256" key="6">
    <source>
        <dbReference type="PROSITE-ProRule" id="PRU00433"/>
    </source>
</evidence>
<feature type="signal peptide" evidence="8">
    <location>
        <begin position="1"/>
        <end position="24"/>
    </location>
</feature>
<comment type="caution">
    <text evidence="10">The sequence shown here is derived from an EMBL/GenBank/DDBJ whole genome shotgun (WGS) entry which is preliminary data.</text>
</comment>
<organism evidence="10 11">
    <name type="scientific">Thiorhodococcus minor</name>
    <dbReference type="NCBI Taxonomy" id="57489"/>
    <lineage>
        <taxon>Bacteria</taxon>
        <taxon>Pseudomonadati</taxon>
        <taxon>Pseudomonadota</taxon>
        <taxon>Gammaproteobacteria</taxon>
        <taxon>Chromatiales</taxon>
        <taxon>Chromatiaceae</taxon>
        <taxon>Thiorhodococcus</taxon>
    </lineage>
</organism>
<dbReference type="GO" id="GO:0009055">
    <property type="term" value="F:electron transfer activity"/>
    <property type="evidence" value="ECO:0007669"/>
    <property type="project" value="InterPro"/>
</dbReference>
<evidence type="ECO:0000256" key="3">
    <source>
        <dbReference type="ARBA" id="ARBA00022723"/>
    </source>
</evidence>
<feature type="compositionally biased region" description="Pro residues" evidence="7">
    <location>
        <begin position="242"/>
        <end position="256"/>
    </location>
</feature>
<protein>
    <submittedName>
        <fullName evidence="10">C-type cytochrome</fullName>
    </submittedName>
</protein>
<evidence type="ECO:0000313" key="10">
    <source>
        <dbReference type="EMBL" id="NEV61760.1"/>
    </source>
</evidence>
<feature type="domain" description="Cytochrome c" evidence="9">
    <location>
        <begin position="42"/>
        <end position="124"/>
    </location>
</feature>
<dbReference type="GO" id="GO:0046872">
    <property type="term" value="F:metal ion binding"/>
    <property type="evidence" value="ECO:0007669"/>
    <property type="project" value="UniProtKB-KW"/>
</dbReference>
<dbReference type="EMBL" id="JAAIJQ010000016">
    <property type="protein sequence ID" value="NEV61760.1"/>
    <property type="molecule type" value="Genomic_DNA"/>
</dbReference>
<dbReference type="PROSITE" id="PS51007">
    <property type="entry name" value="CYTC"/>
    <property type="match status" value="2"/>
</dbReference>
<dbReference type="SUPFAM" id="SSF46626">
    <property type="entry name" value="Cytochrome c"/>
    <property type="match status" value="2"/>
</dbReference>
<dbReference type="GO" id="GO:0020037">
    <property type="term" value="F:heme binding"/>
    <property type="evidence" value="ECO:0007669"/>
    <property type="project" value="InterPro"/>
</dbReference>
<dbReference type="Gene3D" id="1.10.760.10">
    <property type="entry name" value="Cytochrome c-like domain"/>
    <property type="match status" value="2"/>
</dbReference>
<proteinExistence type="predicted"/>
<sequence length="266" mass="28568">MFRLLALAFACLALLQAPAMPVFAADEEAATAEYAEAMSLTPDLDNGRQIYLTCAVCHRPEGWGTVDGTYPQIAGQLRPVIVKQLADIRAHRRDNPLMLPFSGRRILGGPQQIADVSAYVAQLPMSPRNGVGPGMDLELGRQVYADKCAGCHGAAGEGDAEKVVPAIAGQHFPYLMRQFDAMRTGRRNNADAEMTEHVAQYARRELIAVLDYGSRLRPPADKLAAEGWQNPDFPAYVREPMGLPPLPPGPPIPPPAGGYSAPDAGG</sequence>
<evidence type="ECO:0000256" key="5">
    <source>
        <dbReference type="ARBA" id="ARBA00023004"/>
    </source>
</evidence>
<gene>
    <name evidence="10" type="ORF">G3446_07625</name>
</gene>
<keyword evidence="3 6" id="KW-0479">Metal-binding</keyword>
<reference evidence="10 11" key="1">
    <citation type="submission" date="2020-02" db="EMBL/GenBank/DDBJ databases">
        <title>Genome sequences of Thiorhodococcus mannitoliphagus and Thiorhodococcus minor, purple sulfur photosynthetic bacteria in the gammaproteobacterial family, Chromatiaceae.</title>
        <authorList>
            <person name="Aviles F.A."/>
            <person name="Meyer T.E."/>
            <person name="Kyndt J.A."/>
        </authorList>
    </citation>
    <scope>NUCLEOTIDE SEQUENCE [LARGE SCALE GENOMIC DNA]</scope>
    <source>
        <strain evidence="10 11">DSM 11518</strain>
    </source>
</reference>
<dbReference type="RefSeq" id="WP_164452231.1">
    <property type="nucleotide sequence ID" value="NZ_JAAIJQ010000016.1"/>
</dbReference>
<keyword evidence="2 6" id="KW-0349">Heme</keyword>
<keyword evidence="4" id="KW-0249">Electron transport</keyword>
<dbReference type="Pfam" id="PF00034">
    <property type="entry name" value="Cytochrom_C"/>
    <property type="match status" value="2"/>
</dbReference>
<keyword evidence="8" id="KW-0732">Signal</keyword>
<evidence type="ECO:0000259" key="9">
    <source>
        <dbReference type="PROSITE" id="PS51007"/>
    </source>
</evidence>
<dbReference type="AlphaFoldDB" id="A0A6M0JW67"/>
<keyword evidence="11" id="KW-1185">Reference proteome</keyword>
<evidence type="ECO:0000256" key="7">
    <source>
        <dbReference type="SAM" id="MobiDB-lite"/>
    </source>
</evidence>
<evidence type="ECO:0000256" key="8">
    <source>
        <dbReference type="SAM" id="SignalP"/>
    </source>
</evidence>
<feature type="chain" id="PRO_5027037776" evidence="8">
    <location>
        <begin position="25"/>
        <end position="266"/>
    </location>
</feature>
<dbReference type="PANTHER" id="PTHR33751:SF9">
    <property type="entry name" value="CYTOCHROME C4"/>
    <property type="match status" value="1"/>
</dbReference>
<keyword evidence="5 6" id="KW-0408">Iron</keyword>
<feature type="domain" description="Cytochrome c" evidence="9">
    <location>
        <begin position="135"/>
        <end position="266"/>
    </location>
</feature>
<evidence type="ECO:0000313" key="11">
    <source>
        <dbReference type="Proteomes" id="UP000483379"/>
    </source>
</evidence>
<feature type="region of interest" description="Disordered" evidence="7">
    <location>
        <begin position="236"/>
        <end position="266"/>
    </location>
</feature>
<dbReference type="InterPro" id="IPR050597">
    <property type="entry name" value="Cytochrome_c_Oxidase_Subunit"/>
</dbReference>
<dbReference type="Proteomes" id="UP000483379">
    <property type="component" value="Unassembled WGS sequence"/>
</dbReference>
<accession>A0A6M0JW67</accession>
<evidence type="ECO:0000256" key="1">
    <source>
        <dbReference type="ARBA" id="ARBA00022448"/>
    </source>
</evidence>
<keyword evidence="1" id="KW-0813">Transport</keyword>
<dbReference type="PANTHER" id="PTHR33751">
    <property type="entry name" value="CBB3-TYPE CYTOCHROME C OXIDASE SUBUNIT FIXP"/>
    <property type="match status" value="1"/>
</dbReference>
<name>A0A6M0JW67_9GAMM</name>
<dbReference type="InterPro" id="IPR036909">
    <property type="entry name" value="Cyt_c-like_dom_sf"/>
</dbReference>
<evidence type="ECO:0000256" key="2">
    <source>
        <dbReference type="ARBA" id="ARBA00022617"/>
    </source>
</evidence>